<protein>
    <recommendedName>
        <fullName evidence="3">P-loop containing nucleoside triphosphate hydrolase protein</fullName>
    </recommendedName>
</protein>
<sequence>MNDPSIRIGVLGEFGVGKSELVHRICHPTAAGPSAVSSMSGPTVDILSFDRPNGRGHAWVEFIIIPSETRHPRSRQMVYSVGLDALLLVCNCAVNRTLLRVTEWMEEATANGGLRGVSVALVLGGPDYVDLESNTTLTRIIEPLVEAYRARVVNLSGYTSTVALEPRQRNLIYEFFEAAMQRKETIQERFGDVPRTPRT</sequence>
<keyword evidence="2" id="KW-1185">Reference proteome</keyword>
<dbReference type="Proteomes" id="UP000242474">
    <property type="component" value="Unassembled WGS sequence"/>
</dbReference>
<evidence type="ECO:0000313" key="2">
    <source>
        <dbReference type="Proteomes" id="UP000242474"/>
    </source>
</evidence>
<dbReference type="AlphaFoldDB" id="A0A2G5BA60"/>
<gene>
    <name evidence="1" type="ORF">COEREDRAFT_8870</name>
</gene>
<reference evidence="1 2" key="1">
    <citation type="journal article" date="2015" name="Genome Biol. Evol.">
        <title>Phylogenomic analyses indicate that early fungi evolved digesting cell walls of algal ancestors of land plants.</title>
        <authorList>
            <person name="Chang Y."/>
            <person name="Wang S."/>
            <person name="Sekimoto S."/>
            <person name="Aerts A.L."/>
            <person name="Choi C."/>
            <person name="Clum A."/>
            <person name="LaButti K.M."/>
            <person name="Lindquist E.A."/>
            <person name="Yee Ngan C."/>
            <person name="Ohm R.A."/>
            <person name="Salamov A.A."/>
            <person name="Grigoriev I.V."/>
            <person name="Spatafora J.W."/>
            <person name="Berbee M.L."/>
        </authorList>
    </citation>
    <scope>NUCLEOTIDE SEQUENCE [LARGE SCALE GENOMIC DNA]</scope>
    <source>
        <strain evidence="1 2">NRRL 1564</strain>
    </source>
</reference>
<accession>A0A2G5BA60</accession>
<dbReference type="OrthoDB" id="8954335at2759"/>
<evidence type="ECO:0008006" key="3">
    <source>
        <dbReference type="Google" id="ProtNLM"/>
    </source>
</evidence>
<dbReference type="EMBL" id="KZ303503">
    <property type="protein sequence ID" value="PIA15906.1"/>
    <property type="molecule type" value="Genomic_DNA"/>
</dbReference>
<evidence type="ECO:0000313" key="1">
    <source>
        <dbReference type="EMBL" id="PIA15906.1"/>
    </source>
</evidence>
<name>A0A2G5BA60_COERN</name>
<dbReference type="Gene3D" id="3.40.50.300">
    <property type="entry name" value="P-loop containing nucleotide triphosphate hydrolases"/>
    <property type="match status" value="1"/>
</dbReference>
<proteinExistence type="predicted"/>
<dbReference type="SUPFAM" id="SSF52540">
    <property type="entry name" value="P-loop containing nucleoside triphosphate hydrolases"/>
    <property type="match status" value="1"/>
</dbReference>
<dbReference type="InterPro" id="IPR027417">
    <property type="entry name" value="P-loop_NTPase"/>
</dbReference>
<organism evidence="1 2">
    <name type="scientific">Coemansia reversa (strain ATCC 12441 / NRRL 1564)</name>
    <dbReference type="NCBI Taxonomy" id="763665"/>
    <lineage>
        <taxon>Eukaryota</taxon>
        <taxon>Fungi</taxon>
        <taxon>Fungi incertae sedis</taxon>
        <taxon>Zoopagomycota</taxon>
        <taxon>Kickxellomycotina</taxon>
        <taxon>Kickxellomycetes</taxon>
        <taxon>Kickxellales</taxon>
        <taxon>Kickxellaceae</taxon>
        <taxon>Coemansia</taxon>
    </lineage>
</organism>